<dbReference type="GO" id="GO:0016651">
    <property type="term" value="F:oxidoreductase activity, acting on NAD(P)H"/>
    <property type="evidence" value="ECO:0007669"/>
    <property type="project" value="InterPro"/>
</dbReference>
<dbReference type="GO" id="GO:0042773">
    <property type="term" value="P:ATP synthesis coupled electron transport"/>
    <property type="evidence" value="ECO:0007669"/>
    <property type="project" value="InterPro"/>
</dbReference>
<evidence type="ECO:0000313" key="8">
    <source>
        <dbReference type="EMBL" id="SVA06144.1"/>
    </source>
</evidence>
<keyword evidence="3" id="KW-0813">Transport</keyword>
<comment type="subcellular location">
    <subcellularLocation>
        <location evidence="1">Membrane</location>
        <topology evidence="1">Multi-pass membrane protein</topology>
    </subcellularLocation>
</comment>
<dbReference type="GO" id="GO:0030964">
    <property type="term" value="C:NADH dehydrogenase complex"/>
    <property type="evidence" value="ECO:0007669"/>
    <property type="project" value="TreeGrafter"/>
</dbReference>
<dbReference type="AlphaFoldDB" id="A0A381SRW3"/>
<dbReference type="PANTHER" id="PTHR11434:SF16">
    <property type="entry name" value="NADH-UBIQUINONE OXIDOREDUCTASE CHAIN 4L"/>
    <property type="match status" value="1"/>
</dbReference>
<dbReference type="FunFam" id="1.10.287.3510:FF:000001">
    <property type="entry name" value="NADH-quinone oxidoreductase subunit K"/>
    <property type="match status" value="1"/>
</dbReference>
<evidence type="ECO:0000256" key="7">
    <source>
        <dbReference type="SAM" id="Phobius"/>
    </source>
</evidence>
<gene>
    <name evidence="8" type="ORF">METZ01_LOCUS58998</name>
</gene>
<name>A0A381SRW3_9ZZZZ</name>
<evidence type="ECO:0000256" key="5">
    <source>
        <dbReference type="ARBA" id="ARBA00022989"/>
    </source>
</evidence>
<keyword evidence="6 7" id="KW-0472">Membrane</keyword>
<reference evidence="8" key="1">
    <citation type="submission" date="2018-05" db="EMBL/GenBank/DDBJ databases">
        <authorList>
            <person name="Lanie J.A."/>
            <person name="Ng W.-L."/>
            <person name="Kazmierczak K.M."/>
            <person name="Andrzejewski T.M."/>
            <person name="Davidsen T.M."/>
            <person name="Wayne K.J."/>
            <person name="Tettelin H."/>
            <person name="Glass J.I."/>
            <person name="Rusch D."/>
            <person name="Podicherti R."/>
            <person name="Tsui H.-C.T."/>
            <person name="Winkler M.E."/>
        </authorList>
    </citation>
    <scope>NUCLEOTIDE SEQUENCE</scope>
</reference>
<dbReference type="EMBL" id="UINC01003416">
    <property type="protein sequence ID" value="SVA06144.1"/>
    <property type="molecule type" value="Genomic_DNA"/>
</dbReference>
<dbReference type="PANTHER" id="PTHR11434">
    <property type="entry name" value="NADH-UBIQUINONE OXIDOREDUCTASE SUBUNIT ND4L"/>
    <property type="match status" value="1"/>
</dbReference>
<feature type="transmembrane region" description="Helical" evidence="7">
    <location>
        <begin position="65"/>
        <end position="87"/>
    </location>
</feature>
<organism evidence="8">
    <name type="scientific">marine metagenome</name>
    <dbReference type="NCBI Taxonomy" id="408172"/>
    <lineage>
        <taxon>unclassified sequences</taxon>
        <taxon>metagenomes</taxon>
        <taxon>ecological metagenomes</taxon>
    </lineage>
</organism>
<evidence type="ECO:0000256" key="1">
    <source>
        <dbReference type="ARBA" id="ARBA00004141"/>
    </source>
</evidence>
<dbReference type="InterPro" id="IPR001133">
    <property type="entry name" value="NADH_UbQ_OxRdtase_chain4L/K"/>
</dbReference>
<feature type="transmembrane region" description="Helical" evidence="7">
    <location>
        <begin position="33"/>
        <end position="53"/>
    </location>
</feature>
<comment type="similarity">
    <text evidence="2">Belongs to the complex I subunit 4L family.</text>
</comment>
<evidence type="ECO:0000256" key="3">
    <source>
        <dbReference type="ARBA" id="ARBA00022448"/>
    </source>
</evidence>
<protein>
    <submittedName>
        <fullName evidence="8">Uncharacterized protein</fullName>
    </submittedName>
</protein>
<accession>A0A381SRW3</accession>
<dbReference type="NCBIfam" id="NF004320">
    <property type="entry name" value="PRK05715.1-2"/>
    <property type="match status" value="1"/>
</dbReference>
<keyword evidence="5 7" id="KW-1133">Transmembrane helix</keyword>
<dbReference type="Pfam" id="PF00420">
    <property type="entry name" value="Oxidored_q2"/>
    <property type="match status" value="1"/>
</dbReference>
<evidence type="ECO:0000256" key="6">
    <source>
        <dbReference type="ARBA" id="ARBA00023136"/>
    </source>
</evidence>
<feature type="transmembrane region" description="Helical" evidence="7">
    <location>
        <begin position="6"/>
        <end position="28"/>
    </location>
</feature>
<evidence type="ECO:0000256" key="4">
    <source>
        <dbReference type="ARBA" id="ARBA00022692"/>
    </source>
</evidence>
<dbReference type="Gene3D" id="1.10.287.3510">
    <property type="match status" value="1"/>
</dbReference>
<keyword evidence="4 7" id="KW-0812">Transmembrane</keyword>
<sequence length="104" mass="11478">MFEGTVPLAHYLTLSAVLFVIGIVGVLVRRNVIVVFMSIEIMLNAVNISLIAFDHYLNLSSGQIFSFMVMCVAAAEVSVGLAIIIALHRNKPTVNLDEFNLLKW</sequence>
<dbReference type="InterPro" id="IPR039428">
    <property type="entry name" value="NUOK/Mnh_C1-like"/>
</dbReference>
<evidence type="ECO:0000256" key="2">
    <source>
        <dbReference type="ARBA" id="ARBA00010519"/>
    </source>
</evidence>
<proteinExistence type="inferred from homology"/>
<dbReference type="HAMAP" id="MF_01456">
    <property type="entry name" value="NDH1_NuoK"/>
    <property type="match status" value="1"/>
</dbReference>
<dbReference type="NCBIfam" id="NF004321">
    <property type="entry name" value="PRK05715.1-3"/>
    <property type="match status" value="1"/>
</dbReference>
<dbReference type="NCBIfam" id="NF004323">
    <property type="entry name" value="PRK05715.1-5"/>
    <property type="match status" value="1"/>
</dbReference>